<accession>A0A1R3V7P8</accession>
<dbReference type="Proteomes" id="UP000188388">
    <property type="component" value="Unassembled WGS sequence"/>
</dbReference>
<protein>
    <submittedName>
        <fullName evidence="1">Uncharacterized protein</fullName>
    </submittedName>
</protein>
<name>A0A1R3V7P8_9HYPH</name>
<organism evidence="1 2">
    <name type="scientific">Mesorhizobium prunaredense</name>
    <dbReference type="NCBI Taxonomy" id="1631249"/>
    <lineage>
        <taxon>Bacteria</taxon>
        <taxon>Pseudomonadati</taxon>
        <taxon>Pseudomonadota</taxon>
        <taxon>Alphaproteobacteria</taxon>
        <taxon>Hyphomicrobiales</taxon>
        <taxon>Phyllobacteriaceae</taxon>
        <taxon>Mesorhizobium</taxon>
    </lineage>
</organism>
<evidence type="ECO:0000313" key="2">
    <source>
        <dbReference type="Proteomes" id="UP000188388"/>
    </source>
</evidence>
<reference evidence="2" key="1">
    <citation type="submission" date="2017-01" db="EMBL/GenBank/DDBJ databases">
        <authorList>
            <person name="Brunel B."/>
        </authorList>
    </citation>
    <scope>NUCLEOTIDE SEQUENCE [LARGE SCALE GENOMIC DNA]</scope>
</reference>
<evidence type="ECO:0000313" key="1">
    <source>
        <dbReference type="EMBL" id="SIT55926.1"/>
    </source>
</evidence>
<dbReference type="STRING" id="1631249.BQ8794_240133"/>
<proteinExistence type="predicted"/>
<dbReference type="AlphaFoldDB" id="A0A1R3V7P8"/>
<gene>
    <name evidence="1" type="ORF">BQ8794_240133</name>
</gene>
<sequence length="75" mass="8270">MADIPFINARIARLTSLLQSGLCIGLQWGARRSQTRLAPHFWKESSAHAPGISPLCARRHGGPIGRRQCNFRSCA</sequence>
<dbReference type="EMBL" id="FTPD01000017">
    <property type="protein sequence ID" value="SIT55926.1"/>
    <property type="molecule type" value="Genomic_DNA"/>
</dbReference>
<keyword evidence="2" id="KW-1185">Reference proteome</keyword>